<reference evidence="1" key="2">
    <citation type="journal article" date="2015" name="Data Brief">
        <title>Shoot transcriptome of the giant reed, Arundo donax.</title>
        <authorList>
            <person name="Barrero R.A."/>
            <person name="Guerrero F.D."/>
            <person name="Moolhuijzen P."/>
            <person name="Goolsby J.A."/>
            <person name="Tidwell J."/>
            <person name="Bellgard S.E."/>
            <person name="Bellgard M.I."/>
        </authorList>
    </citation>
    <scope>NUCLEOTIDE SEQUENCE</scope>
    <source>
        <tissue evidence="1">Shoot tissue taken approximately 20 cm above the soil surface</tissue>
    </source>
</reference>
<reference evidence="1" key="1">
    <citation type="submission" date="2014-09" db="EMBL/GenBank/DDBJ databases">
        <authorList>
            <person name="Magalhaes I.L.F."/>
            <person name="Oliveira U."/>
            <person name="Santos F.R."/>
            <person name="Vidigal T.H.D.A."/>
            <person name="Brescovit A.D."/>
            <person name="Santos A.J."/>
        </authorList>
    </citation>
    <scope>NUCLEOTIDE SEQUENCE</scope>
    <source>
        <tissue evidence="1">Shoot tissue taken approximately 20 cm above the soil surface</tissue>
    </source>
</reference>
<dbReference type="AlphaFoldDB" id="A0A0A8YN24"/>
<organism evidence="1">
    <name type="scientific">Arundo donax</name>
    <name type="common">Giant reed</name>
    <name type="synonym">Donax arundinaceus</name>
    <dbReference type="NCBI Taxonomy" id="35708"/>
    <lineage>
        <taxon>Eukaryota</taxon>
        <taxon>Viridiplantae</taxon>
        <taxon>Streptophyta</taxon>
        <taxon>Embryophyta</taxon>
        <taxon>Tracheophyta</taxon>
        <taxon>Spermatophyta</taxon>
        <taxon>Magnoliopsida</taxon>
        <taxon>Liliopsida</taxon>
        <taxon>Poales</taxon>
        <taxon>Poaceae</taxon>
        <taxon>PACMAD clade</taxon>
        <taxon>Arundinoideae</taxon>
        <taxon>Arundineae</taxon>
        <taxon>Arundo</taxon>
    </lineage>
</organism>
<name>A0A0A8YN24_ARUDO</name>
<proteinExistence type="predicted"/>
<accession>A0A0A8YN24</accession>
<evidence type="ECO:0000313" key="1">
    <source>
        <dbReference type="EMBL" id="JAD24002.1"/>
    </source>
</evidence>
<protein>
    <submittedName>
        <fullName evidence="1">Uncharacterized protein</fullName>
    </submittedName>
</protein>
<dbReference type="EMBL" id="GBRH01273893">
    <property type="protein sequence ID" value="JAD24002.1"/>
    <property type="molecule type" value="Transcribed_RNA"/>
</dbReference>
<sequence length="29" mass="3540">MFEYMSFLMTRITGIIYTRKSTFTELVIF</sequence>